<evidence type="ECO:0000313" key="2">
    <source>
        <dbReference type="EMBL" id="VTP00817.1"/>
    </source>
</evidence>
<name>A0A653ETJ0_9MYCO</name>
<reference evidence="2" key="1">
    <citation type="submission" date="2019-05" db="EMBL/GenBank/DDBJ databases">
        <authorList>
            <person name="Naeem R."/>
            <person name="Antony C."/>
            <person name="Guan Q."/>
        </authorList>
    </citation>
    <scope>NUCLEOTIDE SEQUENCE</scope>
    <source>
        <strain evidence="2">2</strain>
    </source>
</reference>
<feature type="signal peptide" evidence="1">
    <location>
        <begin position="1"/>
        <end position="30"/>
    </location>
</feature>
<gene>
    <name evidence="2" type="ORF">BIN_B_03736</name>
</gene>
<organism evidence="2">
    <name type="scientific">Mycobacterium riyadhense</name>
    <dbReference type="NCBI Taxonomy" id="486698"/>
    <lineage>
        <taxon>Bacteria</taxon>
        <taxon>Bacillati</taxon>
        <taxon>Actinomycetota</taxon>
        <taxon>Actinomycetes</taxon>
        <taxon>Mycobacteriales</taxon>
        <taxon>Mycobacteriaceae</taxon>
        <taxon>Mycobacterium</taxon>
    </lineage>
</organism>
<dbReference type="AlphaFoldDB" id="A0A653ETJ0"/>
<dbReference type="OrthoDB" id="4749997at2"/>
<sequence length="81" mass="8412">MDMKKIVGRITLAGAVCATALGIGAGVAQADPGPRIPGPPGPHIDDPIRWQPVPPGQIQQWCPWQAPPGHWIGGPHGIPCT</sequence>
<accession>A0A653ETJ0</accession>
<feature type="chain" id="PRO_5024914839" evidence="1">
    <location>
        <begin position="31"/>
        <end position="81"/>
    </location>
</feature>
<proteinExistence type="predicted"/>
<protein>
    <submittedName>
        <fullName evidence="2">Uncharacterized protein</fullName>
    </submittedName>
</protein>
<keyword evidence="1" id="KW-0732">Signal</keyword>
<evidence type="ECO:0000256" key="1">
    <source>
        <dbReference type="SAM" id="SignalP"/>
    </source>
</evidence>
<dbReference type="EMBL" id="LR589108">
    <property type="protein sequence ID" value="VTP00817.1"/>
    <property type="molecule type" value="Genomic_DNA"/>
</dbReference>